<dbReference type="EMBL" id="CP051217">
    <property type="protein sequence ID" value="QJB69640.1"/>
    <property type="molecule type" value="Genomic_DNA"/>
</dbReference>
<dbReference type="Proteomes" id="UP000501600">
    <property type="component" value="Chromosome"/>
</dbReference>
<dbReference type="AlphaFoldDB" id="A0A6H2DMN1"/>
<gene>
    <name evidence="1" type="ORF">HF685_10400</name>
</gene>
<dbReference type="GO" id="GO:0006635">
    <property type="term" value="P:fatty acid beta-oxidation"/>
    <property type="evidence" value="ECO:0007669"/>
    <property type="project" value="TreeGrafter"/>
</dbReference>
<dbReference type="InterPro" id="IPR029045">
    <property type="entry name" value="ClpP/crotonase-like_dom_sf"/>
</dbReference>
<dbReference type="CDD" id="cd06558">
    <property type="entry name" value="crotonase-like"/>
    <property type="match status" value="1"/>
</dbReference>
<reference evidence="1 2" key="1">
    <citation type="submission" date="2020-04" db="EMBL/GenBank/DDBJ databases">
        <title>Genome sequence for Sphingorhabdus sp. strain M1.</title>
        <authorList>
            <person name="Park S.-J."/>
        </authorList>
    </citation>
    <scope>NUCLEOTIDE SEQUENCE [LARGE SCALE GENOMIC DNA]</scope>
    <source>
        <strain evidence="1 2">JK6</strain>
    </source>
</reference>
<proteinExistence type="predicted"/>
<dbReference type="Gene3D" id="3.90.226.10">
    <property type="entry name" value="2-enoyl-CoA Hydratase, Chain A, domain 1"/>
    <property type="match status" value="1"/>
</dbReference>
<keyword evidence="2" id="KW-1185">Reference proteome</keyword>
<dbReference type="PANTHER" id="PTHR11941">
    <property type="entry name" value="ENOYL-COA HYDRATASE-RELATED"/>
    <property type="match status" value="1"/>
</dbReference>
<name>A0A6H2DMN1_9SPHN</name>
<dbReference type="NCBIfam" id="NF004858">
    <property type="entry name" value="PRK06213.1"/>
    <property type="match status" value="1"/>
</dbReference>
<accession>A0A6H2DMN1</accession>
<dbReference type="RefSeq" id="WP_168819807.1">
    <property type="nucleotide sequence ID" value="NZ_CP051217.1"/>
</dbReference>
<evidence type="ECO:0000313" key="1">
    <source>
        <dbReference type="EMBL" id="QJB69640.1"/>
    </source>
</evidence>
<dbReference type="GO" id="GO:0003824">
    <property type="term" value="F:catalytic activity"/>
    <property type="evidence" value="ECO:0007669"/>
    <property type="project" value="UniProtKB-ARBA"/>
</dbReference>
<dbReference type="InterPro" id="IPR001753">
    <property type="entry name" value="Enoyl-CoA_hydra/iso"/>
</dbReference>
<sequence>MTIALTIEDDVATITLDDGKANAINPDWMAAFIETFSKAEAGATAIVIAGRDGVFSGGFDLKWLATNGAEKGPLLLDLASQMVIRVYGSPRPVVAACTGHAIAMGAFLLLTCDSRIGTKGDYKFGANETMNNMNLPVFAVELPRDRLRNAYLTASLIQSQMYNPDKALEVGYVDQLAERGSTINTAVAVASQLGKLPGRAYGANKLLLRQPTIDLISAAIGKYG</sequence>
<dbReference type="Pfam" id="PF00378">
    <property type="entry name" value="ECH_1"/>
    <property type="match status" value="1"/>
</dbReference>
<organism evidence="1 2">
    <name type="scientific">Parasphingorhabdus halotolerans</name>
    <dbReference type="NCBI Taxonomy" id="2725558"/>
    <lineage>
        <taxon>Bacteria</taxon>
        <taxon>Pseudomonadati</taxon>
        <taxon>Pseudomonadota</taxon>
        <taxon>Alphaproteobacteria</taxon>
        <taxon>Sphingomonadales</taxon>
        <taxon>Sphingomonadaceae</taxon>
        <taxon>Parasphingorhabdus</taxon>
    </lineage>
</organism>
<dbReference type="KEGG" id="phao:HF685_10400"/>
<dbReference type="PANTHER" id="PTHR11941:SF54">
    <property type="entry name" value="ENOYL-COA HYDRATASE, MITOCHONDRIAL"/>
    <property type="match status" value="1"/>
</dbReference>
<protein>
    <submittedName>
        <fullName evidence="1">Crotonase/enoyl-CoA hydratase family protein</fullName>
    </submittedName>
</protein>
<evidence type="ECO:0000313" key="2">
    <source>
        <dbReference type="Proteomes" id="UP000501600"/>
    </source>
</evidence>
<dbReference type="SUPFAM" id="SSF52096">
    <property type="entry name" value="ClpP/crotonase"/>
    <property type="match status" value="1"/>
</dbReference>